<organism evidence="1 2">
    <name type="scientific">Acrobeloides nanus</name>
    <dbReference type="NCBI Taxonomy" id="290746"/>
    <lineage>
        <taxon>Eukaryota</taxon>
        <taxon>Metazoa</taxon>
        <taxon>Ecdysozoa</taxon>
        <taxon>Nematoda</taxon>
        <taxon>Chromadorea</taxon>
        <taxon>Rhabditida</taxon>
        <taxon>Tylenchina</taxon>
        <taxon>Cephalobomorpha</taxon>
        <taxon>Cephaloboidea</taxon>
        <taxon>Cephalobidae</taxon>
        <taxon>Acrobeloides</taxon>
    </lineage>
</organism>
<name>A0A914DCS6_9BILA</name>
<reference evidence="2" key="1">
    <citation type="submission" date="2022-11" db="UniProtKB">
        <authorList>
            <consortium name="WormBaseParasite"/>
        </authorList>
    </citation>
    <scope>IDENTIFICATION</scope>
</reference>
<protein>
    <submittedName>
        <fullName evidence="2">Uncharacterized protein</fullName>
    </submittedName>
</protein>
<proteinExistence type="predicted"/>
<evidence type="ECO:0000313" key="2">
    <source>
        <dbReference type="WBParaSite" id="ACRNAN_scaffold2280.g29419.t1"/>
    </source>
</evidence>
<sequence>MKSNLWWQFNDQYQLSYVNWAAYTDYSANANAFWNGTQYDQLNNASLWAPSGILVNNKYQSTNQGVTC</sequence>
<keyword evidence="1" id="KW-1185">Reference proteome</keyword>
<accession>A0A914DCS6</accession>
<dbReference type="WBParaSite" id="ACRNAN_scaffold2280.g29419.t1">
    <property type="protein sequence ID" value="ACRNAN_scaffold2280.g29419.t1"/>
    <property type="gene ID" value="ACRNAN_scaffold2280.g29419"/>
</dbReference>
<dbReference type="AlphaFoldDB" id="A0A914DCS6"/>
<dbReference type="Proteomes" id="UP000887540">
    <property type="component" value="Unplaced"/>
</dbReference>
<evidence type="ECO:0000313" key="1">
    <source>
        <dbReference type="Proteomes" id="UP000887540"/>
    </source>
</evidence>